<feature type="region of interest" description="Disordered" evidence="1">
    <location>
        <begin position="805"/>
        <end position="861"/>
    </location>
</feature>
<dbReference type="EMBL" id="BQNB010012894">
    <property type="protein sequence ID" value="GJT09262.1"/>
    <property type="molecule type" value="Genomic_DNA"/>
</dbReference>
<evidence type="ECO:0000313" key="3">
    <source>
        <dbReference type="Proteomes" id="UP001151760"/>
    </source>
</evidence>
<evidence type="ECO:0000256" key="1">
    <source>
        <dbReference type="SAM" id="MobiDB-lite"/>
    </source>
</evidence>
<feature type="region of interest" description="Disordered" evidence="1">
    <location>
        <begin position="570"/>
        <end position="650"/>
    </location>
</feature>
<feature type="compositionally biased region" description="Acidic residues" evidence="1">
    <location>
        <begin position="622"/>
        <end position="634"/>
    </location>
</feature>
<feature type="region of interest" description="Disordered" evidence="1">
    <location>
        <begin position="252"/>
        <end position="335"/>
    </location>
</feature>
<sequence length="1070" mass="122149">MAVLDSCPKHNMVAYLEKTEGNAEFHEIIDFLKRSSIHHALTVSPVVSTTFVEQFWTSAKSKIINNVRHITAKVAGKSVSISEASIRSDLLFDDADGIDSLPNQAIFDAIQLMGYEGDLTVLTFNKALFSPQWRFLFHTINHCLSSKSTSWDQIPTNIATAVICLTSNQKYNFSKLIFDGMLRHLDAKKKFVMYPRFISIFLDKQLANVSVPLDHFPVNTLTSKVFSFMVKKGKHFSGKVTPLFATMLVQPTQDEGAPSERPSEAQPTPSPAPTSKVPNSTDYTSSPAHTSEVPIEQQNDPSPRPSPSTIIPDSIPETSGGNLGGHSSSDKSLSGNEGELTLQSVYDLCLSLCAQVSDQAKEIQHLKAQIKKLKKQAKPVIKHHRAWMQSISLKQRLARKRSSKKQWVHKESVSKQGRKFAKGESSVQGNPLFDEIPEDTVDHMETENAQDVGRTREIVDEEKEIDENILSTEDVLSTDKEKVSTDKEKVSTDRPIVSTDGSKVSTDRQIEGTDEQIEGTEEQIESTDGQRKGTEDHTEEGSATQATQTPTSTIFGDDETIAKVLLNMSQAKAVSREKEKGVELKDIEETDRPRPTSTRSLLTLKPLPKIDPKDKGKKKIEEEDESESESDGIPEAEKKFKQLESDEEMARKIQEEWEGEEERNRIAEEKATNEALIRNFDDIKARIEADRLLAEKLQEQEREQFTIEERAKFLHDTIAAQRKFLAQQRSEAIRNRPPTKNQLRNQMMTYLKHVGNFKHAELKIKKFEEVQALYEKIKRSDEDFISIGSAEDERLIKRMNEKGIDSSKSEVIKEESKEEVQEESKEEESTRKRKLGTRKKMKSRKRRFIQNTSEDDSEKENDELRLHLTIAPDEEKEVDYEILDRKYPIKEWKTECLGTKPQADKAEHLEEINQNVVIRSNGQKRYFSTLMRVLSIFDREDLNAVYQLVMDRYQDEIPEGFDRVLWGDLMVMFNPDDENEFWNSQQDWNIVSWKLHGSSGVHTLVTETGLVIHMLVEKKYPLRKKVLVQMLKLKLESEEDSTMALELIRFIKKLLAELEPEDFDGDEEDL</sequence>
<protein>
    <submittedName>
        <fullName evidence="2">Uncharacterized protein</fullName>
    </submittedName>
</protein>
<gene>
    <name evidence="2" type="ORF">Tco_0856304</name>
</gene>
<organism evidence="2 3">
    <name type="scientific">Tanacetum coccineum</name>
    <dbReference type="NCBI Taxonomy" id="301880"/>
    <lineage>
        <taxon>Eukaryota</taxon>
        <taxon>Viridiplantae</taxon>
        <taxon>Streptophyta</taxon>
        <taxon>Embryophyta</taxon>
        <taxon>Tracheophyta</taxon>
        <taxon>Spermatophyta</taxon>
        <taxon>Magnoliopsida</taxon>
        <taxon>eudicotyledons</taxon>
        <taxon>Gunneridae</taxon>
        <taxon>Pentapetalae</taxon>
        <taxon>asterids</taxon>
        <taxon>campanulids</taxon>
        <taxon>Asterales</taxon>
        <taxon>Asteraceae</taxon>
        <taxon>Asteroideae</taxon>
        <taxon>Anthemideae</taxon>
        <taxon>Anthemidinae</taxon>
        <taxon>Tanacetum</taxon>
    </lineage>
</organism>
<feature type="compositionally biased region" description="Basic and acidic residues" evidence="1">
    <location>
        <begin position="635"/>
        <end position="650"/>
    </location>
</feature>
<feature type="compositionally biased region" description="Basic and acidic residues" evidence="1">
    <location>
        <begin position="528"/>
        <end position="540"/>
    </location>
</feature>
<feature type="compositionally biased region" description="Low complexity" evidence="1">
    <location>
        <begin position="307"/>
        <end position="319"/>
    </location>
</feature>
<evidence type="ECO:0000313" key="2">
    <source>
        <dbReference type="EMBL" id="GJT09262.1"/>
    </source>
</evidence>
<comment type="caution">
    <text evidence="2">The sequence shown here is derived from an EMBL/GenBank/DDBJ whole genome shotgun (WGS) entry which is preliminary data.</text>
</comment>
<reference evidence="2" key="2">
    <citation type="submission" date="2022-01" db="EMBL/GenBank/DDBJ databases">
        <authorList>
            <person name="Yamashiro T."/>
            <person name="Shiraishi A."/>
            <person name="Satake H."/>
            <person name="Nakayama K."/>
        </authorList>
    </citation>
    <scope>NUCLEOTIDE SEQUENCE</scope>
</reference>
<feature type="region of interest" description="Disordered" evidence="1">
    <location>
        <begin position="402"/>
        <end position="555"/>
    </location>
</feature>
<feature type="compositionally biased region" description="Basic and acidic residues" evidence="1">
    <location>
        <begin position="574"/>
        <end position="594"/>
    </location>
</feature>
<feature type="compositionally biased region" description="Polar residues" evidence="1">
    <location>
        <begin position="325"/>
        <end position="335"/>
    </location>
</feature>
<feature type="compositionally biased region" description="Acidic residues" evidence="1">
    <location>
        <begin position="512"/>
        <end position="525"/>
    </location>
</feature>
<keyword evidence="3" id="KW-1185">Reference proteome</keyword>
<feature type="compositionally biased region" description="Polar residues" evidence="1">
    <location>
        <begin position="276"/>
        <end position="289"/>
    </location>
</feature>
<feature type="compositionally biased region" description="Basic and acidic residues" evidence="1">
    <location>
        <begin position="477"/>
        <end position="492"/>
    </location>
</feature>
<feature type="compositionally biased region" description="Basic residues" evidence="1">
    <location>
        <begin position="831"/>
        <end position="848"/>
    </location>
</feature>
<feature type="compositionally biased region" description="Basic and acidic residues" evidence="1">
    <location>
        <begin position="805"/>
        <end position="830"/>
    </location>
</feature>
<reference evidence="2" key="1">
    <citation type="journal article" date="2022" name="Int. J. Mol. Sci.">
        <title>Draft Genome of Tanacetum Coccineum: Genomic Comparison of Closely Related Tanacetum-Family Plants.</title>
        <authorList>
            <person name="Yamashiro T."/>
            <person name="Shiraishi A."/>
            <person name="Nakayama K."/>
            <person name="Satake H."/>
        </authorList>
    </citation>
    <scope>NUCLEOTIDE SEQUENCE</scope>
</reference>
<feature type="compositionally biased region" description="Low complexity" evidence="1">
    <location>
        <begin position="542"/>
        <end position="553"/>
    </location>
</feature>
<dbReference type="Proteomes" id="UP001151760">
    <property type="component" value="Unassembled WGS sequence"/>
</dbReference>
<proteinExistence type="predicted"/>
<accession>A0ABQ5B5Q2</accession>
<name>A0ABQ5B5Q2_9ASTR</name>